<dbReference type="GO" id="GO:0005829">
    <property type="term" value="C:cytosol"/>
    <property type="evidence" value="ECO:0007669"/>
    <property type="project" value="TreeGrafter"/>
</dbReference>
<dbReference type="CDD" id="cd11740">
    <property type="entry name" value="YajQ_like"/>
    <property type="match status" value="1"/>
</dbReference>
<accession>A0A381TE48</accession>
<reference evidence="3" key="1">
    <citation type="submission" date="2018-05" db="EMBL/GenBank/DDBJ databases">
        <authorList>
            <person name="Lanie J.A."/>
            <person name="Ng W.-L."/>
            <person name="Kazmierczak K.M."/>
            <person name="Andrzejewski T.M."/>
            <person name="Davidsen T.M."/>
            <person name="Wayne K.J."/>
            <person name="Tettelin H."/>
            <person name="Glass J.I."/>
            <person name="Rusch D."/>
            <person name="Podicherti R."/>
            <person name="Tsui H.-C.T."/>
            <person name="Winkler M.E."/>
        </authorList>
    </citation>
    <scope>NUCLEOTIDE SEQUENCE</scope>
</reference>
<comment type="similarity">
    <text evidence="2">Belongs to the YajQ family.</text>
</comment>
<dbReference type="EMBL" id="UINC01004363">
    <property type="protein sequence ID" value="SVA13781.1"/>
    <property type="molecule type" value="Genomic_DNA"/>
</dbReference>
<proteinExistence type="inferred from homology"/>
<name>A0A381TE48_9ZZZZ</name>
<evidence type="ECO:0000256" key="1">
    <source>
        <dbReference type="ARBA" id="ARBA00022741"/>
    </source>
</evidence>
<evidence type="ECO:0000313" key="3">
    <source>
        <dbReference type="EMBL" id="SVA13781.1"/>
    </source>
</evidence>
<evidence type="ECO:0000256" key="2">
    <source>
        <dbReference type="ARBA" id="ARBA00093450"/>
    </source>
</evidence>
<dbReference type="HAMAP" id="MF_00632">
    <property type="entry name" value="UPF0234"/>
    <property type="match status" value="1"/>
</dbReference>
<dbReference type="GO" id="GO:0000166">
    <property type="term" value="F:nucleotide binding"/>
    <property type="evidence" value="ECO:0007669"/>
    <property type="project" value="UniProtKB-KW"/>
</dbReference>
<organism evidence="3">
    <name type="scientific">marine metagenome</name>
    <dbReference type="NCBI Taxonomy" id="408172"/>
    <lineage>
        <taxon>unclassified sequences</taxon>
        <taxon>metagenomes</taxon>
        <taxon>ecological metagenomes</taxon>
    </lineage>
</organism>
<dbReference type="InterPro" id="IPR035570">
    <property type="entry name" value="UPF0234_N"/>
</dbReference>
<dbReference type="SUPFAM" id="SSF89963">
    <property type="entry name" value="YajQ-like"/>
    <property type="match status" value="2"/>
</dbReference>
<feature type="non-terminal residue" evidence="3">
    <location>
        <position position="1"/>
    </location>
</feature>
<protein>
    <recommendedName>
        <fullName evidence="4">YajQ family cyclic di-GMP-binding protein</fullName>
    </recommendedName>
</protein>
<dbReference type="InterPro" id="IPR036183">
    <property type="entry name" value="YajQ-like_sf"/>
</dbReference>
<sequence length="161" mass="17934">VPSFDIVSKTDLMEVDNAVNGVKRQITQRFDLAGTKCAVERSDNTLTITADDNMKLTQLHDLLRQNFASRKVDAKALDFGKAENASGDSLRQVVSIKQGIDAELARKINKAVKGSKMKVQISIKGSELHVSGKKRDELQEAIAFIKKMDNDQPLQYVNFRN</sequence>
<dbReference type="AlphaFoldDB" id="A0A381TE48"/>
<dbReference type="NCBIfam" id="NF003819">
    <property type="entry name" value="PRK05412.1"/>
    <property type="match status" value="1"/>
</dbReference>
<dbReference type="PANTHER" id="PTHR30476">
    <property type="entry name" value="UPF0234 PROTEIN YAJQ"/>
    <property type="match status" value="1"/>
</dbReference>
<evidence type="ECO:0008006" key="4">
    <source>
        <dbReference type="Google" id="ProtNLM"/>
    </source>
</evidence>
<dbReference type="InterPro" id="IPR007551">
    <property type="entry name" value="YajQ/Smlt4090-like"/>
</dbReference>
<gene>
    <name evidence="3" type="ORF">METZ01_LOCUS66635</name>
</gene>
<keyword evidence="1" id="KW-0547">Nucleotide-binding</keyword>
<dbReference type="InterPro" id="IPR035571">
    <property type="entry name" value="UPF0234-like_C"/>
</dbReference>
<dbReference type="PANTHER" id="PTHR30476:SF0">
    <property type="entry name" value="UPF0234 PROTEIN YAJQ"/>
    <property type="match status" value="1"/>
</dbReference>
<dbReference type="Pfam" id="PF04461">
    <property type="entry name" value="YajQ"/>
    <property type="match status" value="1"/>
</dbReference>
<dbReference type="Gene3D" id="3.30.70.860">
    <property type="match status" value="1"/>
</dbReference>
<dbReference type="Gene3D" id="3.30.70.990">
    <property type="entry name" value="YajQ-like, domain 2"/>
    <property type="match status" value="1"/>
</dbReference>